<dbReference type="PANTHER" id="PTHR37184:SF2">
    <property type="entry name" value="CLAVATA3_ESR (CLE)-RELATED PROTEIN 43"/>
    <property type="match status" value="1"/>
</dbReference>
<dbReference type="PROSITE" id="PS51257">
    <property type="entry name" value="PROKAR_LIPOPROTEIN"/>
    <property type="match status" value="1"/>
</dbReference>
<dbReference type="InterPro" id="IPR040274">
    <property type="entry name" value="CLE27/CLE43"/>
</dbReference>
<accession>A0A2I0A133</accession>
<evidence type="ECO:0000313" key="1">
    <source>
        <dbReference type="EMBL" id="PKA49251.1"/>
    </source>
</evidence>
<name>A0A2I0A133_9ASPA</name>
<organism evidence="1 2">
    <name type="scientific">Apostasia shenzhenica</name>
    <dbReference type="NCBI Taxonomy" id="1088818"/>
    <lineage>
        <taxon>Eukaryota</taxon>
        <taxon>Viridiplantae</taxon>
        <taxon>Streptophyta</taxon>
        <taxon>Embryophyta</taxon>
        <taxon>Tracheophyta</taxon>
        <taxon>Spermatophyta</taxon>
        <taxon>Magnoliopsida</taxon>
        <taxon>Liliopsida</taxon>
        <taxon>Asparagales</taxon>
        <taxon>Orchidaceae</taxon>
        <taxon>Apostasioideae</taxon>
        <taxon>Apostasia</taxon>
    </lineage>
</organism>
<proteinExistence type="predicted"/>
<protein>
    <submittedName>
        <fullName evidence="1">Uncharacterized protein</fullName>
    </submittedName>
</protein>
<gene>
    <name evidence="1" type="ORF">AXF42_Ash014153</name>
</gene>
<evidence type="ECO:0000313" key="2">
    <source>
        <dbReference type="Proteomes" id="UP000236161"/>
    </source>
</evidence>
<dbReference type="EMBL" id="KZ452039">
    <property type="protein sequence ID" value="PKA49251.1"/>
    <property type="molecule type" value="Genomic_DNA"/>
</dbReference>
<dbReference type="Proteomes" id="UP000236161">
    <property type="component" value="Unassembled WGS sequence"/>
</dbReference>
<dbReference type="OrthoDB" id="666236at2759"/>
<dbReference type="AlphaFoldDB" id="A0A2I0A133"/>
<sequence>MKVAPPAKGRGRAFLCGSLIVLLLCAWLLFFGCKAVAVPIFRPKAGPRAKAKQAAGIRPAPPERAAPVIFVESKRPVPSCPDPLHNRR</sequence>
<reference evidence="1 2" key="1">
    <citation type="journal article" date="2017" name="Nature">
        <title>The Apostasia genome and the evolution of orchids.</title>
        <authorList>
            <person name="Zhang G.Q."/>
            <person name="Liu K.W."/>
            <person name="Li Z."/>
            <person name="Lohaus R."/>
            <person name="Hsiao Y.Y."/>
            <person name="Niu S.C."/>
            <person name="Wang J.Y."/>
            <person name="Lin Y.C."/>
            <person name="Xu Q."/>
            <person name="Chen L.J."/>
            <person name="Yoshida K."/>
            <person name="Fujiwara S."/>
            <person name="Wang Z.W."/>
            <person name="Zhang Y.Q."/>
            <person name="Mitsuda N."/>
            <person name="Wang M."/>
            <person name="Liu G.H."/>
            <person name="Pecoraro L."/>
            <person name="Huang H.X."/>
            <person name="Xiao X.J."/>
            <person name="Lin M."/>
            <person name="Wu X.Y."/>
            <person name="Wu W.L."/>
            <person name="Chen Y.Y."/>
            <person name="Chang S.B."/>
            <person name="Sakamoto S."/>
            <person name="Ohme-Takagi M."/>
            <person name="Yagi M."/>
            <person name="Zeng S.J."/>
            <person name="Shen C.Y."/>
            <person name="Yeh C.M."/>
            <person name="Luo Y.B."/>
            <person name="Tsai W.C."/>
            <person name="Van de Peer Y."/>
            <person name="Liu Z.J."/>
        </authorList>
    </citation>
    <scope>NUCLEOTIDE SEQUENCE [LARGE SCALE GENOMIC DNA]</scope>
    <source>
        <strain evidence="2">cv. Shenzhen</strain>
        <tissue evidence="1">Stem</tissue>
    </source>
</reference>
<keyword evidence="2" id="KW-1185">Reference proteome</keyword>
<dbReference type="PANTHER" id="PTHR37184">
    <property type="entry name" value="CLAVATA3/ESR (CLE)-RELATED PROTEIN 27"/>
    <property type="match status" value="1"/>
</dbReference>